<organism evidence="1 2">
    <name type="scientific">Chlorella sorokiniana</name>
    <name type="common">Freshwater green alga</name>
    <dbReference type="NCBI Taxonomy" id="3076"/>
    <lineage>
        <taxon>Eukaryota</taxon>
        <taxon>Viridiplantae</taxon>
        <taxon>Chlorophyta</taxon>
        <taxon>core chlorophytes</taxon>
        <taxon>Trebouxiophyceae</taxon>
        <taxon>Chlorellales</taxon>
        <taxon>Chlorellaceae</taxon>
        <taxon>Chlorella clade</taxon>
        <taxon>Chlorella</taxon>
    </lineage>
</organism>
<proteinExistence type="predicted"/>
<gene>
    <name evidence="1" type="ORF">C2E21_9378</name>
</gene>
<sequence>MQIGQAASGRGVSGCIGGWMALPAHKLEHKLYEVACSLVAAAEQCECCSCASGSVVVWRSSCQMHAAGGALCSSSDGENEQRWLQLDGRGAASALAA</sequence>
<evidence type="ECO:0000313" key="1">
    <source>
        <dbReference type="EMBL" id="PRW05937.1"/>
    </source>
</evidence>
<reference evidence="1 2" key="1">
    <citation type="journal article" date="2018" name="Plant J.">
        <title>Genome sequences of Chlorella sorokiniana UTEX 1602 and Micractinium conductrix SAG 241.80: implications to maltose excretion by a green alga.</title>
        <authorList>
            <person name="Arriola M.B."/>
            <person name="Velmurugan N."/>
            <person name="Zhang Y."/>
            <person name="Plunkett M.H."/>
            <person name="Hondzo H."/>
            <person name="Barney B.M."/>
        </authorList>
    </citation>
    <scope>NUCLEOTIDE SEQUENCE [LARGE SCALE GENOMIC DNA]</scope>
    <source>
        <strain evidence="2">UTEX 1602</strain>
    </source>
</reference>
<accession>A0A2P6TBL6</accession>
<name>A0A2P6TBL6_CHLSO</name>
<dbReference type="AlphaFoldDB" id="A0A2P6TBL6"/>
<keyword evidence="2" id="KW-1185">Reference proteome</keyword>
<dbReference type="EMBL" id="LHPG02000027">
    <property type="protein sequence ID" value="PRW05937.1"/>
    <property type="molecule type" value="Genomic_DNA"/>
</dbReference>
<dbReference type="Proteomes" id="UP000239899">
    <property type="component" value="Unassembled WGS sequence"/>
</dbReference>
<protein>
    <submittedName>
        <fullName evidence="1">Uncharacterized protein</fullName>
    </submittedName>
</protein>
<comment type="caution">
    <text evidence="1">The sequence shown here is derived from an EMBL/GenBank/DDBJ whole genome shotgun (WGS) entry which is preliminary data.</text>
</comment>
<evidence type="ECO:0000313" key="2">
    <source>
        <dbReference type="Proteomes" id="UP000239899"/>
    </source>
</evidence>